<protein>
    <submittedName>
        <fullName evidence="2">Helix-turn-helix domain-containing protein</fullName>
    </submittedName>
</protein>
<dbReference type="InterPro" id="IPR041657">
    <property type="entry name" value="HTH_17"/>
</dbReference>
<keyword evidence="3" id="KW-1185">Reference proteome</keyword>
<evidence type="ECO:0000313" key="3">
    <source>
        <dbReference type="Proteomes" id="UP000321389"/>
    </source>
</evidence>
<dbReference type="InterPro" id="IPR009061">
    <property type="entry name" value="DNA-bd_dom_put_sf"/>
</dbReference>
<dbReference type="EMBL" id="CP042301">
    <property type="protein sequence ID" value="QDZ00116.1"/>
    <property type="molecule type" value="Genomic_DNA"/>
</dbReference>
<evidence type="ECO:0000259" key="1">
    <source>
        <dbReference type="Pfam" id="PF12728"/>
    </source>
</evidence>
<dbReference type="OrthoDB" id="8546410at2"/>
<feature type="domain" description="Helix-turn-helix" evidence="1">
    <location>
        <begin position="7"/>
        <end position="54"/>
    </location>
</feature>
<organism evidence="2 3">
    <name type="scientific">Nitratireductor mangrovi</name>
    <dbReference type="NCBI Taxonomy" id="2599600"/>
    <lineage>
        <taxon>Bacteria</taxon>
        <taxon>Pseudomonadati</taxon>
        <taxon>Pseudomonadota</taxon>
        <taxon>Alphaproteobacteria</taxon>
        <taxon>Hyphomicrobiales</taxon>
        <taxon>Phyllobacteriaceae</taxon>
        <taxon>Nitratireductor</taxon>
    </lineage>
</organism>
<reference evidence="2" key="1">
    <citation type="submission" date="2020-04" db="EMBL/GenBank/DDBJ databases">
        <title>Nitratireductor sp. nov. isolated from mangrove soil.</title>
        <authorList>
            <person name="Ye Y."/>
        </authorList>
    </citation>
    <scope>NUCLEOTIDE SEQUENCE</scope>
    <source>
        <strain evidence="2">SY7</strain>
    </source>
</reference>
<dbReference type="Proteomes" id="UP000321389">
    <property type="component" value="Chromosome"/>
</dbReference>
<sequence length="148" mass="16639">MKLHRSYTVDEAARATGASKGTVRRWLRNGLPAITDQRPLLIIGEDLIAFLGRQKRQRQQCKLHECYCFSCRRPRSPAFGEAEFFPLSASSGNLRALCETCTTIMHKRLAVSKLDELGAILDVTIQQADQHLSEMPKPCPNDHFAKEG</sequence>
<evidence type="ECO:0000313" key="2">
    <source>
        <dbReference type="EMBL" id="QDZ00116.1"/>
    </source>
</evidence>
<dbReference type="RefSeq" id="WP_146298765.1">
    <property type="nucleotide sequence ID" value="NZ_CP042301.2"/>
</dbReference>
<accession>A0A5B8KX14</accession>
<dbReference type="Pfam" id="PF12728">
    <property type="entry name" value="HTH_17"/>
    <property type="match status" value="1"/>
</dbReference>
<dbReference type="SUPFAM" id="SSF46955">
    <property type="entry name" value="Putative DNA-binding domain"/>
    <property type="match status" value="1"/>
</dbReference>
<name>A0A5B8KX14_9HYPH</name>
<proteinExistence type="predicted"/>
<dbReference type="AlphaFoldDB" id="A0A5B8KX14"/>
<dbReference type="KEGG" id="niy:FQ775_06820"/>
<gene>
    <name evidence="2" type="ORF">FQ775_06820</name>
</gene>